<keyword evidence="1" id="KW-0812">Transmembrane</keyword>
<evidence type="ECO:0008006" key="5">
    <source>
        <dbReference type="Google" id="ProtNLM"/>
    </source>
</evidence>
<keyword evidence="2" id="KW-0732">Signal</keyword>
<reference evidence="3 4" key="1">
    <citation type="submission" date="2020-08" db="EMBL/GenBank/DDBJ databases">
        <authorList>
            <person name="Ramaprasad A."/>
        </authorList>
    </citation>
    <scope>NUCLEOTIDE SEQUENCE [LARGE SCALE GENOMIC DNA]</scope>
</reference>
<dbReference type="AlphaFoldDB" id="A0A6V7RXF3"/>
<evidence type="ECO:0000256" key="2">
    <source>
        <dbReference type="SAM" id="SignalP"/>
    </source>
</evidence>
<organism evidence="3 4">
    <name type="scientific">Plasmodium vinckei brucechwatti</name>
    <dbReference type="NCBI Taxonomy" id="119398"/>
    <lineage>
        <taxon>Eukaryota</taxon>
        <taxon>Sar</taxon>
        <taxon>Alveolata</taxon>
        <taxon>Apicomplexa</taxon>
        <taxon>Aconoidasida</taxon>
        <taxon>Haemosporida</taxon>
        <taxon>Plasmodiidae</taxon>
        <taxon>Plasmodium</taxon>
        <taxon>Plasmodium (Vinckeia)</taxon>
    </lineage>
</organism>
<feature type="transmembrane region" description="Helical" evidence="1">
    <location>
        <begin position="267"/>
        <end position="289"/>
    </location>
</feature>
<gene>
    <name evidence="3" type="ORF">PVBDA_0502510</name>
</gene>
<evidence type="ECO:0000313" key="3">
    <source>
        <dbReference type="EMBL" id="CAD2087410.1"/>
    </source>
</evidence>
<keyword evidence="1" id="KW-1133">Transmembrane helix</keyword>
<evidence type="ECO:0000313" key="4">
    <source>
        <dbReference type="Proteomes" id="UP000515550"/>
    </source>
</evidence>
<dbReference type="Proteomes" id="UP000515550">
    <property type="component" value="Chromosome PVBDA_05"/>
</dbReference>
<dbReference type="EMBL" id="LR865383">
    <property type="protein sequence ID" value="CAD2087410.1"/>
    <property type="molecule type" value="Genomic_DNA"/>
</dbReference>
<feature type="chain" id="PRO_5027694130" description="Fam-b protein" evidence="2">
    <location>
        <begin position="27"/>
        <end position="292"/>
    </location>
</feature>
<evidence type="ECO:0000256" key="1">
    <source>
        <dbReference type="SAM" id="Phobius"/>
    </source>
</evidence>
<keyword evidence="1" id="KW-0472">Membrane</keyword>
<feature type="signal peptide" evidence="2">
    <location>
        <begin position="1"/>
        <end position="26"/>
    </location>
</feature>
<accession>A0A6V7RXF3</accession>
<dbReference type="VEuPathDB" id="PlasmoDB:PVBDA_0502510"/>
<protein>
    <recommendedName>
        <fullName evidence="5">Fam-b protein</fullName>
    </recommendedName>
</protein>
<proteinExistence type="predicted"/>
<sequence length="292" mass="33570">MNKSTNMFPYFALICVFLCYKNTSFAISPENEIKNGGKILLTNDNPVKELSTEKIVSPPNEYNITNQCNQNNDKKVSTSKEIQKELFDHNHKLKKSKPISIIKKAFRKIFIIKPSMHDLIKKKSNNEFDDFEDDPEVTPYSKEIESEIDALKDNVEKESLDNQKEVIDAFRRKKDNPIQMYMEDKKKGKNPVVVVKKGDNVSLVEYDYDDEPDILTKIRNINKIDVTLRDKLYDEAEKLLFERVITQKAPTSKYDVVEKLLTAVDRIIVPVTALQSVITIITIIVLFAATGC</sequence>
<name>A0A6V7RXF3_PLAVN</name>